<dbReference type="FunFam" id="3.90.1110.10:FF:000001">
    <property type="entry name" value="DNA-directed RNA polymerase subunit beta"/>
    <property type="match status" value="1"/>
</dbReference>
<evidence type="ECO:0000259" key="14">
    <source>
        <dbReference type="Pfam" id="PF10385"/>
    </source>
</evidence>
<evidence type="ECO:0000256" key="5">
    <source>
        <dbReference type="ARBA" id="ARBA00048552"/>
    </source>
</evidence>
<sequence>MAYSYTEKKRIRKDFSKLPHVMDVPYLLAIQLDSYREFLQAGATKDQFRDIGLHAAFKSVFPIISYSGNAALEYVGYRLGEPAFDVKECVLRGVTFAVPLRVKVRLIIFDKESSNKAIKDIKEQEVYMGEIPLMTENGTFIINGTERVIVSQLHRSPGVFFDHDRGKTHSSGKLLYSARIIPYRGSWLDFEFDPKDAVFVRIDRRRKLPASVLLRALNYSTEEILDAFYDTNIFHVKGESLALELVPQRLRGEIASFDIKDENGKVIVEQGRRITARHINQLDKSGIKELEMPMDYVLGRTVAKAIVHPATGEIIAECNTELTVDVMAKIVKAQVVRFETLYTNDIDCGPFISDTLKIDSTTNQLEALVEIYRMMRPGEPPTKDAAETLFNNLFFASERYDLSAVGRMKFNRRIGRTEIEGSGVLSREDIVAVLKTLVDIRNGKGIVDDIDHLGNRRVRCVGEMAENQFRVGLVRVERAVKERLSMAESEGLMPQDLINAKPVAAAVKEFFGSSQLSQFMDQNNPLSEITHKRRVSALGPGGLTRERAGFEVRDVHPTHYGRVCPIETPEGPNIGLINSLAAYARTNQYGFLESPYRVVKEGEVTDEIVFLSAIEEADHVIAQASAKLDGRKLVDELVAVRHLNEFTVKAPEDVTLMDVSPKQVVSVAASLIPFLEHDDANRALMGSNMQRQAVPTLRSDKPLVGTGMERNVARDSGVCVVARRGGVIDSVDASRVVVRVHDAEVETGEAGVDIYNLTKYTRSNQNTCINQRPLVRKGDVVERGDIMADGPSTDMGELALGQNMRVAFMPWNGYNFEDSILLSERVVQEDRFTTIHIQELTCVSRDTKLGPEEITADIPNVGEAALNKLDEAGIVYVGAEVGPGDILVGKVTPKGETQLTPEEKLLRAIFGEKASDVKDTSLRVPTGTKGTVIDVQVFIRDGVERDSRALAIEKMQLDEIRKDLNEEFRIVEGATFERLRSALVGATAEGGAGLKKGAVITDEILDGLEHGQWFKLRMAEDALNEQLEKAQAYLSDRRQLLDDKFEDKKRKLQQGDDLAPGVLKIVKVYLAIKRRIQPGDKMAGRHGNKGVVSVIMPVEDMPHDANGTPVDIVLNPLGVPSRMNVGQILETHLGLAAKGLGEKINLMLEEQRKVAELRKFLHEIYNEIGGRQENLDDLSDQEVLDLANNLRKGVPMATPVFDGAKEREIKAMLKLADLPESGQMQLFDGRTGNKFERTTTVGYMYMLKLNHLVDDKMHARSTGSYSLVTQQPLGGKAQFGGQRFGEMEVWALEAYGAAYTLQEMLTVKSDDVNGRTKMYKNIVDGDHRMEAGMPESFNVLIKEIRSLGIDIDLETE</sequence>
<comment type="function">
    <text evidence="6 8">DNA-dependent RNA polymerase catalyzes the transcription of DNA into RNA using the four ribonucleoside triphosphates as substrates.</text>
</comment>
<dbReference type="GO" id="GO:0032549">
    <property type="term" value="F:ribonucleoside binding"/>
    <property type="evidence" value="ECO:0007669"/>
    <property type="project" value="InterPro"/>
</dbReference>
<dbReference type="SUPFAM" id="SSF64484">
    <property type="entry name" value="beta and beta-prime subunits of DNA dependent RNA-polymerase"/>
    <property type="match status" value="1"/>
</dbReference>
<dbReference type="InterPro" id="IPR042107">
    <property type="entry name" value="DNA-dir_RNA_pol_bsu_ext_1_sf"/>
</dbReference>
<keyword evidence="4 6" id="KW-0804">Transcription</keyword>
<dbReference type="NCBIfam" id="TIGR02013">
    <property type="entry name" value="rpoB"/>
    <property type="match status" value="1"/>
</dbReference>
<dbReference type="KEGG" id="pstu:UIB01_18275"/>
<dbReference type="InterPro" id="IPR007121">
    <property type="entry name" value="RNA_pol_bsu_CS"/>
</dbReference>
<dbReference type="OrthoDB" id="9803954at2"/>
<evidence type="ECO:0000313" key="15">
    <source>
        <dbReference type="EMBL" id="AHY44313.1"/>
    </source>
</evidence>
<evidence type="ECO:0000313" key="16">
    <source>
        <dbReference type="Proteomes" id="UP000025238"/>
    </source>
</evidence>
<dbReference type="FunFam" id="2.40.270.10:FF:000003">
    <property type="entry name" value="DNA-directed RNA polymerase subunit beta"/>
    <property type="match status" value="1"/>
</dbReference>
<dbReference type="EMBL" id="CP007509">
    <property type="protein sequence ID" value="AHY44313.1"/>
    <property type="molecule type" value="Genomic_DNA"/>
</dbReference>
<dbReference type="EC" id="2.7.7.6" evidence="6 8"/>
<evidence type="ECO:0000256" key="3">
    <source>
        <dbReference type="ARBA" id="ARBA00022695"/>
    </source>
</evidence>
<dbReference type="InterPro" id="IPR037034">
    <property type="entry name" value="RNA_pol_Rpb2_2_sf"/>
</dbReference>
<dbReference type="Gene3D" id="2.40.50.100">
    <property type="match status" value="1"/>
</dbReference>
<dbReference type="Pfam" id="PF04560">
    <property type="entry name" value="RNA_pol_Rpb2_7"/>
    <property type="match status" value="1"/>
</dbReference>
<keyword evidence="2 6" id="KW-0808">Transferase</keyword>
<name>A0A023WW07_STUST</name>
<dbReference type="Pfam" id="PF00562">
    <property type="entry name" value="RNA_pol_Rpb2_6"/>
    <property type="match status" value="1"/>
</dbReference>
<comment type="similarity">
    <text evidence="6 7">Belongs to the RNA polymerase beta chain family.</text>
</comment>
<evidence type="ECO:0000256" key="1">
    <source>
        <dbReference type="ARBA" id="ARBA00022478"/>
    </source>
</evidence>
<dbReference type="InterPro" id="IPR007641">
    <property type="entry name" value="RNA_pol_Rpb2_7"/>
</dbReference>
<dbReference type="InterPro" id="IPR019462">
    <property type="entry name" value="DNA-dir_RNA_pol_bsu_external_1"/>
</dbReference>
<dbReference type="GO" id="GO:0003677">
    <property type="term" value="F:DNA binding"/>
    <property type="evidence" value="ECO:0007669"/>
    <property type="project" value="UniProtKB-UniRule"/>
</dbReference>
<evidence type="ECO:0000256" key="6">
    <source>
        <dbReference type="HAMAP-Rule" id="MF_01321"/>
    </source>
</evidence>
<feature type="domain" description="DNA-directed RNA polymerase beta subunit external 1" evidence="14">
    <location>
        <begin position="596"/>
        <end position="660"/>
    </location>
</feature>
<dbReference type="Gene3D" id="3.90.1800.10">
    <property type="entry name" value="RNA polymerase alpha subunit dimerisation domain"/>
    <property type="match status" value="1"/>
</dbReference>
<dbReference type="PROSITE" id="PS01166">
    <property type="entry name" value="RNA_POL_BETA"/>
    <property type="match status" value="1"/>
</dbReference>
<feature type="domain" description="DNA-directed RNA polymerase subunit 2 hybrid-binding" evidence="9">
    <location>
        <begin position="721"/>
        <end position="1278"/>
    </location>
</feature>
<dbReference type="FunFam" id="3.90.1800.10:FF:000001">
    <property type="entry name" value="DNA-directed RNA polymerase subunit beta"/>
    <property type="match status" value="1"/>
</dbReference>
<protein>
    <recommendedName>
        <fullName evidence="6 8">DNA-directed RNA polymerase subunit beta</fullName>
        <shortName evidence="6">RNAP subunit beta</shortName>
        <ecNumber evidence="6 8">2.7.7.6</ecNumber>
    </recommendedName>
    <alternativeName>
        <fullName evidence="6">RNA polymerase subunit beta</fullName>
    </alternativeName>
    <alternativeName>
        <fullName evidence="6">Transcriptase subunit beta</fullName>
    </alternativeName>
</protein>
<dbReference type="Gene3D" id="2.40.50.150">
    <property type="match status" value="1"/>
</dbReference>
<dbReference type="InterPro" id="IPR037033">
    <property type="entry name" value="DNA-dir_RNAP_su2_hyb_sf"/>
</dbReference>
<dbReference type="Proteomes" id="UP000025238">
    <property type="component" value="Chromosome"/>
</dbReference>
<dbReference type="Pfam" id="PF10385">
    <property type="entry name" value="RNA_pol_Rpb2_45"/>
    <property type="match status" value="1"/>
</dbReference>
<evidence type="ECO:0000256" key="8">
    <source>
        <dbReference type="RuleBase" id="RU363031"/>
    </source>
</evidence>
<evidence type="ECO:0000259" key="10">
    <source>
        <dbReference type="Pfam" id="PF04560"/>
    </source>
</evidence>
<evidence type="ECO:0000259" key="12">
    <source>
        <dbReference type="Pfam" id="PF04563"/>
    </source>
</evidence>
<dbReference type="InterPro" id="IPR007120">
    <property type="entry name" value="DNA-dir_RNAP_su2_dom"/>
</dbReference>
<dbReference type="Gene3D" id="3.90.1110.10">
    <property type="entry name" value="RNA polymerase Rpb2, domain 2"/>
    <property type="match status" value="1"/>
</dbReference>
<evidence type="ECO:0000256" key="2">
    <source>
        <dbReference type="ARBA" id="ARBA00022679"/>
    </source>
</evidence>
<evidence type="ECO:0000259" key="13">
    <source>
        <dbReference type="Pfam" id="PF04565"/>
    </source>
</evidence>
<dbReference type="InterPro" id="IPR014724">
    <property type="entry name" value="RNA_pol_RPB2_OB-fold"/>
</dbReference>
<dbReference type="GO" id="GO:0000428">
    <property type="term" value="C:DNA-directed RNA polymerase complex"/>
    <property type="evidence" value="ECO:0007669"/>
    <property type="project" value="UniProtKB-KW"/>
</dbReference>
<comment type="subunit">
    <text evidence="6 8">The RNAP catalytic core consists of 2 alpha, 1 beta, 1 beta' and 1 omega subunit. When a sigma factor is associated with the core the holoenzyme is formed, which can initiate transcription.</text>
</comment>
<dbReference type="HAMAP" id="MF_01321">
    <property type="entry name" value="RNApol_bact_RpoB"/>
    <property type="match status" value="1"/>
</dbReference>
<dbReference type="PATRIC" id="fig|316.97.peg.3656"/>
<keyword evidence="1 6" id="KW-0240">DNA-directed RNA polymerase</keyword>
<comment type="catalytic activity">
    <reaction evidence="5 6 8">
        <text>RNA(n) + a ribonucleoside 5'-triphosphate = RNA(n+1) + diphosphate</text>
        <dbReference type="Rhea" id="RHEA:21248"/>
        <dbReference type="Rhea" id="RHEA-COMP:14527"/>
        <dbReference type="Rhea" id="RHEA-COMP:17342"/>
        <dbReference type="ChEBI" id="CHEBI:33019"/>
        <dbReference type="ChEBI" id="CHEBI:61557"/>
        <dbReference type="ChEBI" id="CHEBI:140395"/>
        <dbReference type="EC" id="2.7.7.6"/>
    </reaction>
</comment>
<dbReference type="FunFam" id="3.90.1110.10:FF:000004">
    <property type="entry name" value="DNA-directed RNA polymerase subunit beta"/>
    <property type="match status" value="1"/>
</dbReference>
<feature type="domain" description="RNA polymerase Rpb2" evidence="10">
    <location>
        <begin position="1280"/>
        <end position="1355"/>
    </location>
</feature>
<dbReference type="Gene3D" id="2.30.150.10">
    <property type="entry name" value="DNA-directed RNA polymerase, beta subunit, external 1 domain"/>
    <property type="match status" value="1"/>
</dbReference>
<dbReference type="NCBIfam" id="NF001616">
    <property type="entry name" value="PRK00405.1"/>
    <property type="match status" value="1"/>
</dbReference>
<dbReference type="InterPro" id="IPR007642">
    <property type="entry name" value="RNA_pol_Rpb2_2"/>
</dbReference>
<dbReference type="Pfam" id="PF04563">
    <property type="entry name" value="RNA_pol_Rpb2_1"/>
    <property type="match status" value="1"/>
</dbReference>
<proteinExistence type="inferred from homology"/>
<evidence type="ECO:0000256" key="7">
    <source>
        <dbReference type="RuleBase" id="RU000434"/>
    </source>
</evidence>
<dbReference type="CDD" id="cd00653">
    <property type="entry name" value="RNA_pol_B_RPB2"/>
    <property type="match status" value="1"/>
</dbReference>
<dbReference type="PANTHER" id="PTHR20856">
    <property type="entry name" value="DNA-DIRECTED RNA POLYMERASE I SUBUNIT 2"/>
    <property type="match status" value="1"/>
</dbReference>
<dbReference type="FunFam" id="2.40.50.150:FF:000001">
    <property type="entry name" value="DNA-directed RNA polymerase subunit beta"/>
    <property type="match status" value="1"/>
</dbReference>
<accession>A0A023WW07</accession>
<dbReference type="Pfam" id="PF04565">
    <property type="entry name" value="RNA_pol_Rpb2_3"/>
    <property type="match status" value="1"/>
</dbReference>
<dbReference type="FunFam" id="2.40.50.100:FF:000006">
    <property type="entry name" value="DNA-directed RNA polymerase subunit beta"/>
    <property type="match status" value="1"/>
</dbReference>
<dbReference type="GO" id="GO:0006351">
    <property type="term" value="P:DNA-templated transcription"/>
    <property type="evidence" value="ECO:0007669"/>
    <property type="project" value="UniProtKB-UniRule"/>
</dbReference>
<reference evidence="15 16" key="1">
    <citation type="submission" date="2014-03" db="EMBL/GenBank/DDBJ databases">
        <title>Complete genome sequence of Pseudomonas stutzeri 19SMN4.</title>
        <authorList>
            <person name="Brunet-Galmes I."/>
            <person name="Nogales B."/>
            <person name="Busquets A."/>
            <person name="Pena A."/>
            <person name="Gomila M."/>
            <person name="Garcia-Valdes E."/>
            <person name="Lalucat J."/>
            <person name="Bennasar A."/>
            <person name="Bosch R."/>
        </authorList>
    </citation>
    <scope>NUCLEOTIDE SEQUENCE [LARGE SCALE GENOMIC DNA]</scope>
    <source>
        <strain evidence="15 16">19SMN4</strain>
    </source>
</reference>
<evidence type="ECO:0000256" key="4">
    <source>
        <dbReference type="ARBA" id="ARBA00023163"/>
    </source>
</evidence>
<dbReference type="InterPro" id="IPR010243">
    <property type="entry name" value="RNA_pol_bsu_bac"/>
</dbReference>
<dbReference type="InterPro" id="IPR015712">
    <property type="entry name" value="DNA-dir_RNA_pol_su2"/>
</dbReference>
<evidence type="ECO:0000259" key="9">
    <source>
        <dbReference type="Pfam" id="PF00562"/>
    </source>
</evidence>
<keyword evidence="3 6" id="KW-0548">Nucleotidyltransferase</keyword>
<evidence type="ECO:0000259" key="11">
    <source>
        <dbReference type="Pfam" id="PF04561"/>
    </source>
</evidence>
<gene>
    <name evidence="6 15" type="primary">rpoB</name>
    <name evidence="15" type="ORF">UIB01_18275</name>
</gene>
<dbReference type="Gene3D" id="2.40.270.10">
    <property type="entry name" value="DNA-directed RNA polymerase, subunit 2, domain 6"/>
    <property type="match status" value="1"/>
</dbReference>
<dbReference type="GO" id="GO:0003899">
    <property type="term" value="F:DNA-directed RNA polymerase activity"/>
    <property type="evidence" value="ECO:0007669"/>
    <property type="project" value="UniProtKB-UniRule"/>
</dbReference>
<feature type="domain" description="RNA polymerase beta subunit protrusion" evidence="12">
    <location>
        <begin position="27"/>
        <end position="504"/>
    </location>
</feature>
<organism evidence="15 16">
    <name type="scientific">Stutzerimonas stutzeri</name>
    <name type="common">Pseudomonas stutzeri</name>
    <dbReference type="NCBI Taxonomy" id="316"/>
    <lineage>
        <taxon>Bacteria</taxon>
        <taxon>Pseudomonadati</taxon>
        <taxon>Pseudomonadota</taxon>
        <taxon>Gammaproteobacteria</taxon>
        <taxon>Pseudomonadales</taxon>
        <taxon>Pseudomonadaceae</taxon>
        <taxon>Stutzerimonas</taxon>
    </lineage>
</organism>
<feature type="domain" description="RNA polymerase Rpb2" evidence="13">
    <location>
        <begin position="518"/>
        <end position="585"/>
    </location>
</feature>
<feature type="domain" description="RNA polymerase Rpb2" evidence="11">
    <location>
        <begin position="155"/>
        <end position="228"/>
    </location>
</feature>
<feature type="domain" description="RNA polymerase Rpb2" evidence="11">
    <location>
        <begin position="360"/>
        <end position="459"/>
    </location>
</feature>
<dbReference type="Pfam" id="PF04561">
    <property type="entry name" value="RNA_pol_Rpb2_2"/>
    <property type="match status" value="2"/>
</dbReference>
<dbReference type="Gene3D" id="3.90.1100.10">
    <property type="match status" value="2"/>
</dbReference>
<dbReference type="InterPro" id="IPR007644">
    <property type="entry name" value="RNA_pol_bsu_protrusion"/>
</dbReference>
<dbReference type="InterPro" id="IPR007645">
    <property type="entry name" value="RNA_pol_Rpb2_3"/>
</dbReference>
<dbReference type="Gene3D" id="6.10.140.1670">
    <property type="match status" value="1"/>
</dbReference>